<evidence type="ECO:0000256" key="6">
    <source>
        <dbReference type="ARBA" id="ARBA00022598"/>
    </source>
</evidence>
<dbReference type="InterPro" id="IPR033714">
    <property type="entry name" value="tRNA_bind_bactPheRS"/>
</dbReference>
<organism evidence="20 21">
    <name type="scientific">Oceanobacillus kimchii</name>
    <dbReference type="NCBI Taxonomy" id="746691"/>
    <lineage>
        <taxon>Bacteria</taxon>
        <taxon>Bacillati</taxon>
        <taxon>Bacillota</taxon>
        <taxon>Bacilli</taxon>
        <taxon>Bacillales</taxon>
        <taxon>Bacillaceae</taxon>
        <taxon>Oceanobacillus</taxon>
    </lineage>
</organism>
<keyword evidence="12 15" id="KW-0648">Protein biosynthesis</keyword>
<evidence type="ECO:0000256" key="5">
    <source>
        <dbReference type="ARBA" id="ARBA00022555"/>
    </source>
</evidence>
<evidence type="ECO:0000256" key="10">
    <source>
        <dbReference type="ARBA" id="ARBA00022842"/>
    </source>
</evidence>
<keyword evidence="5 16" id="KW-0820">tRNA-binding</keyword>
<comment type="similarity">
    <text evidence="2 15">Belongs to the phenylalanyl-tRNA synthetase beta subunit family. Type 1 subfamily.</text>
</comment>
<comment type="catalytic activity">
    <reaction evidence="14 15">
        <text>tRNA(Phe) + L-phenylalanine + ATP = L-phenylalanyl-tRNA(Phe) + AMP + diphosphate + H(+)</text>
        <dbReference type="Rhea" id="RHEA:19413"/>
        <dbReference type="Rhea" id="RHEA-COMP:9668"/>
        <dbReference type="Rhea" id="RHEA-COMP:9699"/>
        <dbReference type="ChEBI" id="CHEBI:15378"/>
        <dbReference type="ChEBI" id="CHEBI:30616"/>
        <dbReference type="ChEBI" id="CHEBI:33019"/>
        <dbReference type="ChEBI" id="CHEBI:58095"/>
        <dbReference type="ChEBI" id="CHEBI:78442"/>
        <dbReference type="ChEBI" id="CHEBI:78531"/>
        <dbReference type="ChEBI" id="CHEBI:456215"/>
        <dbReference type="EC" id="6.1.1.20"/>
    </reaction>
</comment>
<comment type="caution">
    <text evidence="20">The sequence shown here is derived from an EMBL/GenBank/DDBJ whole genome shotgun (WGS) entry which is preliminary data.</text>
</comment>
<evidence type="ECO:0000256" key="9">
    <source>
        <dbReference type="ARBA" id="ARBA00022840"/>
    </source>
</evidence>
<dbReference type="Pfam" id="PF03483">
    <property type="entry name" value="B3_4"/>
    <property type="match status" value="1"/>
</dbReference>
<dbReference type="SUPFAM" id="SSF46955">
    <property type="entry name" value="Putative DNA-binding domain"/>
    <property type="match status" value="1"/>
</dbReference>
<comment type="cofactor">
    <cofactor evidence="15">
        <name>Mg(2+)</name>
        <dbReference type="ChEBI" id="CHEBI:18420"/>
    </cofactor>
    <text evidence="15">Binds 2 magnesium ions per tetramer.</text>
</comment>
<dbReference type="InterPro" id="IPR004532">
    <property type="entry name" value="Phe-tRNA-ligase_IIc_bsu_bact"/>
</dbReference>
<dbReference type="SMART" id="SM00873">
    <property type="entry name" value="B3_4"/>
    <property type="match status" value="1"/>
</dbReference>
<dbReference type="SUPFAM" id="SSF55681">
    <property type="entry name" value="Class II aaRS and biotin synthetases"/>
    <property type="match status" value="1"/>
</dbReference>
<sequence>MLVSYNWLKNYVNLEAVTPEELAAKITKSGIEVEGIEHIAGKNENIVVGYVESCEKHPDADKLNLTQVNIGEETLQIVCGAPNVARGQKVAVAKPGAVLPGNMKIKKVKLRGVESNGMICSLQELGLEEKYIPTDIAEGIFVFPEEEDIEVGSNVDQWLNLTDAVLDLDVLANRPDALSMLGVAYEVAAVLNQPIELPSGKIDYVGEKVSDQIDVNIEAKDLNPYYGAFIVKDVKIKPSPLWMRNYLMASGIRPINNVVDITNYVLLEYGQPLHAFDFDRFGSNKIVIRRGNDGEVIQTLDEQERKLTKDNLVITNGSEPVALAGVMGGANSEVTDKTVNVLLEAAYFEATSVRHTVRQTGLRSESSTRFEKGIDPNRIVEAGLRACQLMQRYAGGKVLQGYAEENHLDVKATTDVKVPLDQVNQRLGMELSEKDVQSVLNRLKFDFDQDGHTFIVHVPTRRSDIKIFEDMLEEIIRIHGYDYLPYTIPQGWVKSGGLTENQLLQRKVREFMMSSGAMETLTYSLTNEKNAKRLVTPNIDIDNSYPISLAMPMSEDHKYLRLSIVPELLRTLQHNVARKQTDLNYFEIGKVFISEEQELTHQPTEKLHLAGAYTGLWHNHPWQQEKKPVDFFVVKGIIESLSSYLQINISFKQIQMKDMHPGRCAELNIDGEKIGYMGQLHPKTANLFDLPETYVFEIDLDTVFEKYNNVPSFTDIPRYPSVSRDIAFILDTEVFAGEVQQYIQEIGAPLVKEVFIFDVYQGEHLEEGKKSVAYRLIYQDPAKTLQDDEVDSSYQQIVESVNKKFGSYVRS</sequence>
<dbReference type="InterPro" id="IPR005146">
    <property type="entry name" value="B3/B4_tRNA-bd"/>
</dbReference>
<dbReference type="Proteomes" id="UP001275436">
    <property type="component" value="Unassembled WGS sequence"/>
</dbReference>
<dbReference type="Gene3D" id="2.40.50.140">
    <property type="entry name" value="Nucleic acid-binding proteins"/>
    <property type="match status" value="1"/>
</dbReference>
<dbReference type="Pfam" id="PF03484">
    <property type="entry name" value="B5"/>
    <property type="match status" value="1"/>
</dbReference>
<dbReference type="SUPFAM" id="SSF56037">
    <property type="entry name" value="PheT/TilS domain"/>
    <property type="match status" value="1"/>
</dbReference>
<evidence type="ECO:0000256" key="12">
    <source>
        <dbReference type="ARBA" id="ARBA00022917"/>
    </source>
</evidence>
<dbReference type="InterPro" id="IPR005147">
    <property type="entry name" value="tRNA_synthase_B5-dom"/>
</dbReference>
<dbReference type="PROSITE" id="PS51447">
    <property type="entry name" value="FDX_ACB"/>
    <property type="match status" value="1"/>
</dbReference>
<feature type="binding site" evidence="15">
    <location>
        <position position="470"/>
    </location>
    <ligand>
        <name>Mg(2+)</name>
        <dbReference type="ChEBI" id="CHEBI:18420"/>
        <note>shared with alpha subunit</note>
    </ligand>
</feature>
<dbReference type="InterPro" id="IPR045864">
    <property type="entry name" value="aa-tRNA-synth_II/BPL/LPL"/>
</dbReference>
<keyword evidence="21" id="KW-1185">Reference proteome</keyword>
<dbReference type="Gene3D" id="3.50.40.10">
    <property type="entry name" value="Phenylalanyl-trna Synthetase, Chain B, domain 3"/>
    <property type="match status" value="1"/>
</dbReference>
<keyword evidence="6 15" id="KW-0436">Ligase</keyword>
<feature type="domain" description="B5" evidence="19">
    <location>
        <begin position="411"/>
        <end position="486"/>
    </location>
</feature>
<keyword evidence="11 16" id="KW-0694">RNA-binding</keyword>
<dbReference type="NCBIfam" id="NF045760">
    <property type="entry name" value="YtpR"/>
    <property type="match status" value="1"/>
</dbReference>
<evidence type="ECO:0000256" key="7">
    <source>
        <dbReference type="ARBA" id="ARBA00022723"/>
    </source>
</evidence>
<evidence type="ECO:0000256" key="14">
    <source>
        <dbReference type="ARBA" id="ARBA00049255"/>
    </source>
</evidence>
<feature type="binding site" evidence="15">
    <location>
        <position position="473"/>
    </location>
    <ligand>
        <name>Mg(2+)</name>
        <dbReference type="ChEBI" id="CHEBI:18420"/>
        <note>shared with alpha subunit</note>
    </ligand>
</feature>
<dbReference type="PANTHER" id="PTHR10947:SF0">
    <property type="entry name" value="PHENYLALANINE--TRNA LIGASE BETA SUBUNIT"/>
    <property type="match status" value="1"/>
</dbReference>
<accession>A0ABQ5TQ75</accession>
<feature type="domain" description="TRNA-binding" evidence="17">
    <location>
        <begin position="40"/>
        <end position="156"/>
    </location>
</feature>
<dbReference type="PROSITE" id="PS51483">
    <property type="entry name" value="B5"/>
    <property type="match status" value="1"/>
</dbReference>
<dbReference type="NCBIfam" id="TIGR00472">
    <property type="entry name" value="pheT_bact"/>
    <property type="match status" value="1"/>
</dbReference>
<dbReference type="CDD" id="cd00769">
    <property type="entry name" value="PheRS_beta_core"/>
    <property type="match status" value="1"/>
</dbReference>
<keyword evidence="10 15" id="KW-0460">Magnesium</keyword>
<keyword evidence="9 15" id="KW-0067">ATP-binding</keyword>
<dbReference type="Pfam" id="PF01588">
    <property type="entry name" value="tRNA_bind"/>
    <property type="match status" value="1"/>
</dbReference>
<gene>
    <name evidence="15 20" type="primary">pheT</name>
    <name evidence="20" type="ORF">MACH08_25760</name>
</gene>
<dbReference type="InterPro" id="IPR041616">
    <property type="entry name" value="PheRS_beta_core"/>
</dbReference>
<evidence type="ECO:0000259" key="18">
    <source>
        <dbReference type="PROSITE" id="PS51447"/>
    </source>
</evidence>
<keyword evidence="8 15" id="KW-0547">Nucleotide-binding</keyword>
<feature type="binding site" evidence="15">
    <location>
        <position position="474"/>
    </location>
    <ligand>
        <name>Mg(2+)</name>
        <dbReference type="ChEBI" id="CHEBI:18420"/>
        <note>shared with alpha subunit</note>
    </ligand>
</feature>
<dbReference type="EMBL" id="BSKO01000001">
    <property type="protein sequence ID" value="GLO66792.1"/>
    <property type="molecule type" value="Genomic_DNA"/>
</dbReference>
<evidence type="ECO:0000313" key="21">
    <source>
        <dbReference type="Proteomes" id="UP001275436"/>
    </source>
</evidence>
<protein>
    <recommendedName>
        <fullName evidence="15">Phenylalanine--tRNA ligase beta subunit</fullName>
        <ecNumber evidence="15">6.1.1.20</ecNumber>
    </recommendedName>
    <alternativeName>
        <fullName evidence="15">Phenylalanyl-tRNA synthetase beta subunit</fullName>
        <shortName evidence="15">PheRS</shortName>
    </alternativeName>
</protein>
<evidence type="ECO:0000256" key="4">
    <source>
        <dbReference type="ARBA" id="ARBA00022490"/>
    </source>
</evidence>
<comment type="subunit">
    <text evidence="3 15">Tetramer of two alpha and two beta subunits.</text>
</comment>
<dbReference type="InterPro" id="IPR005121">
    <property type="entry name" value="Fdx_antiC-bd"/>
</dbReference>
<evidence type="ECO:0000256" key="11">
    <source>
        <dbReference type="ARBA" id="ARBA00022884"/>
    </source>
</evidence>
<feature type="binding site" evidence="15">
    <location>
        <position position="464"/>
    </location>
    <ligand>
        <name>Mg(2+)</name>
        <dbReference type="ChEBI" id="CHEBI:18420"/>
        <note>shared with alpha subunit</note>
    </ligand>
</feature>
<keyword evidence="13 15" id="KW-0030">Aminoacyl-tRNA synthetase</keyword>
<evidence type="ECO:0000256" key="8">
    <source>
        <dbReference type="ARBA" id="ARBA00022741"/>
    </source>
</evidence>
<dbReference type="CDD" id="cd02796">
    <property type="entry name" value="tRNA_bind_bactPheRS"/>
    <property type="match status" value="1"/>
</dbReference>
<dbReference type="InterPro" id="IPR009061">
    <property type="entry name" value="DNA-bd_dom_put_sf"/>
</dbReference>
<dbReference type="Gene3D" id="3.30.56.10">
    <property type="match status" value="2"/>
</dbReference>
<dbReference type="PANTHER" id="PTHR10947">
    <property type="entry name" value="PHENYLALANYL-TRNA SYNTHETASE BETA CHAIN AND LEUCINE-RICH REPEAT-CONTAINING PROTEIN 47"/>
    <property type="match status" value="1"/>
</dbReference>
<dbReference type="SUPFAM" id="SSF50249">
    <property type="entry name" value="Nucleic acid-binding proteins"/>
    <property type="match status" value="1"/>
</dbReference>
<keyword evidence="7 15" id="KW-0479">Metal-binding</keyword>
<dbReference type="InterPro" id="IPR002547">
    <property type="entry name" value="tRNA-bd_dom"/>
</dbReference>
<dbReference type="Gene3D" id="3.30.930.10">
    <property type="entry name" value="Bira Bifunctional Protein, Domain 2"/>
    <property type="match status" value="1"/>
</dbReference>
<reference evidence="20 21" key="1">
    <citation type="submission" date="2023-02" db="EMBL/GenBank/DDBJ databases">
        <title>Oceanobacillus kimchii IFOP_LL358 isolated form Alexandrium catenella lab strain.</title>
        <authorList>
            <person name="Gajardo G."/>
            <person name="Ueki S."/>
            <person name="Maruyama F."/>
        </authorList>
    </citation>
    <scope>NUCLEOTIDE SEQUENCE [LARGE SCALE GENOMIC DNA]</scope>
    <source>
        <strain evidence="20 21">IFOP_LL358</strain>
    </source>
</reference>
<dbReference type="GO" id="GO:0016874">
    <property type="term" value="F:ligase activity"/>
    <property type="evidence" value="ECO:0007669"/>
    <property type="project" value="UniProtKB-KW"/>
</dbReference>
<dbReference type="SUPFAM" id="SSF54991">
    <property type="entry name" value="Anticodon-binding domain of PheRS"/>
    <property type="match status" value="1"/>
</dbReference>
<evidence type="ECO:0000256" key="2">
    <source>
        <dbReference type="ARBA" id="ARBA00008653"/>
    </source>
</evidence>
<evidence type="ECO:0000259" key="19">
    <source>
        <dbReference type="PROSITE" id="PS51483"/>
    </source>
</evidence>
<evidence type="ECO:0000259" key="17">
    <source>
        <dbReference type="PROSITE" id="PS50886"/>
    </source>
</evidence>
<dbReference type="InterPro" id="IPR036690">
    <property type="entry name" value="Fdx_antiC-bd_sf"/>
</dbReference>
<dbReference type="InterPro" id="IPR012340">
    <property type="entry name" value="NA-bd_OB-fold"/>
</dbReference>
<dbReference type="InterPro" id="IPR020825">
    <property type="entry name" value="Phe-tRNA_synthase-like_B3/B4"/>
</dbReference>
<proteinExistence type="inferred from homology"/>
<keyword evidence="4 15" id="KW-0963">Cytoplasm</keyword>
<evidence type="ECO:0000256" key="1">
    <source>
        <dbReference type="ARBA" id="ARBA00004496"/>
    </source>
</evidence>
<dbReference type="PROSITE" id="PS50886">
    <property type="entry name" value="TRBD"/>
    <property type="match status" value="1"/>
</dbReference>
<dbReference type="Gene3D" id="3.30.70.380">
    <property type="entry name" value="Ferrodoxin-fold anticodon-binding domain"/>
    <property type="match status" value="1"/>
</dbReference>
<name>A0ABQ5TQ75_9BACI</name>
<dbReference type="Pfam" id="PF03147">
    <property type="entry name" value="FDX-ACB"/>
    <property type="match status" value="1"/>
</dbReference>
<evidence type="ECO:0000256" key="3">
    <source>
        <dbReference type="ARBA" id="ARBA00011209"/>
    </source>
</evidence>
<dbReference type="EC" id="6.1.1.20" evidence="15"/>
<evidence type="ECO:0000256" key="13">
    <source>
        <dbReference type="ARBA" id="ARBA00023146"/>
    </source>
</evidence>
<dbReference type="SMART" id="SM00874">
    <property type="entry name" value="B5"/>
    <property type="match status" value="1"/>
</dbReference>
<dbReference type="HAMAP" id="MF_00283">
    <property type="entry name" value="Phe_tRNA_synth_beta1"/>
    <property type="match status" value="1"/>
</dbReference>
<feature type="domain" description="FDX-ACB" evidence="18">
    <location>
        <begin position="717"/>
        <end position="810"/>
    </location>
</feature>
<comment type="subcellular location">
    <subcellularLocation>
        <location evidence="1 15">Cytoplasm</location>
    </subcellularLocation>
</comment>
<dbReference type="InterPro" id="IPR045060">
    <property type="entry name" value="Phe-tRNA-ligase_IIc_bsu"/>
</dbReference>
<evidence type="ECO:0000313" key="20">
    <source>
        <dbReference type="EMBL" id="GLO66792.1"/>
    </source>
</evidence>
<dbReference type="RefSeq" id="WP_215064817.1">
    <property type="nucleotide sequence ID" value="NZ_BSKO01000001.1"/>
</dbReference>
<evidence type="ECO:0000256" key="16">
    <source>
        <dbReference type="PROSITE-ProRule" id="PRU00209"/>
    </source>
</evidence>
<evidence type="ECO:0000256" key="15">
    <source>
        <dbReference type="HAMAP-Rule" id="MF_00283"/>
    </source>
</evidence>
<dbReference type="SMART" id="SM00896">
    <property type="entry name" value="FDX-ACB"/>
    <property type="match status" value="1"/>
</dbReference>
<dbReference type="Pfam" id="PF17759">
    <property type="entry name" value="tRNA_synthFbeta"/>
    <property type="match status" value="1"/>
</dbReference>